<reference evidence="3 4" key="1">
    <citation type="submission" date="2020-11" db="EMBL/GenBank/DDBJ databases">
        <title>Kaistella gelatinilytica sp. nov., a flavobacterium isolated from Antarctic Soil.</title>
        <authorList>
            <person name="Li J."/>
        </authorList>
    </citation>
    <scope>NUCLEOTIDE SEQUENCE [LARGE SCALE GENOMIC DNA]</scope>
    <source>
        <strain evidence="3 4">G5-32</strain>
    </source>
</reference>
<proteinExistence type="inferred from homology"/>
<comment type="caution">
    <text evidence="3">The sequence shown here is derived from an EMBL/GenBank/DDBJ whole genome shotgun (WGS) entry which is preliminary data.</text>
</comment>
<accession>A0ABS0FCQ4</accession>
<comment type="similarity">
    <text evidence="1">Belongs to the ATP-dependent AMP-binding enzyme family.</text>
</comment>
<evidence type="ECO:0000256" key="1">
    <source>
        <dbReference type="ARBA" id="ARBA00006432"/>
    </source>
</evidence>
<dbReference type="InterPro" id="IPR045851">
    <property type="entry name" value="AMP-bd_C_sf"/>
</dbReference>
<dbReference type="Gene3D" id="3.40.50.12780">
    <property type="entry name" value="N-terminal domain of ligase-like"/>
    <property type="match status" value="1"/>
</dbReference>
<dbReference type="SUPFAM" id="SSF56801">
    <property type="entry name" value="Acetyl-CoA synthetase-like"/>
    <property type="match status" value="1"/>
</dbReference>
<keyword evidence="4" id="KW-1185">Reference proteome</keyword>
<dbReference type="Gene3D" id="3.30.300.30">
    <property type="match status" value="1"/>
</dbReference>
<gene>
    <name evidence="3" type="ORF">IV494_09610</name>
</gene>
<dbReference type="PANTHER" id="PTHR43201:SF8">
    <property type="entry name" value="ACYL-COA SYNTHETASE FAMILY MEMBER 3"/>
    <property type="match status" value="1"/>
</dbReference>
<dbReference type="RefSeq" id="WP_196079929.1">
    <property type="nucleotide sequence ID" value="NZ_JADPVI010000002.1"/>
</dbReference>
<feature type="domain" description="AMP-dependent synthetase/ligase" evidence="2">
    <location>
        <begin position="41"/>
        <end position="185"/>
    </location>
</feature>
<protein>
    <submittedName>
        <fullName evidence="3">AMP-binding protein</fullName>
    </submittedName>
</protein>
<evidence type="ECO:0000313" key="3">
    <source>
        <dbReference type="EMBL" id="MBF8457433.1"/>
    </source>
</evidence>
<evidence type="ECO:0000259" key="2">
    <source>
        <dbReference type="Pfam" id="PF00501"/>
    </source>
</evidence>
<dbReference type="Proteomes" id="UP000660070">
    <property type="component" value="Unassembled WGS sequence"/>
</dbReference>
<dbReference type="PANTHER" id="PTHR43201">
    <property type="entry name" value="ACYL-COA SYNTHETASE"/>
    <property type="match status" value="1"/>
</dbReference>
<evidence type="ECO:0000313" key="4">
    <source>
        <dbReference type="Proteomes" id="UP000660070"/>
    </source>
</evidence>
<organism evidence="3 4">
    <name type="scientific">Kaistella gelatinilytica</name>
    <dbReference type="NCBI Taxonomy" id="2787636"/>
    <lineage>
        <taxon>Bacteria</taxon>
        <taxon>Pseudomonadati</taxon>
        <taxon>Bacteroidota</taxon>
        <taxon>Flavobacteriia</taxon>
        <taxon>Flavobacteriales</taxon>
        <taxon>Weeksellaceae</taxon>
        <taxon>Chryseobacterium group</taxon>
        <taxon>Kaistella</taxon>
    </lineage>
</organism>
<dbReference type="Pfam" id="PF00501">
    <property type="entry name" value="AMP-binding"/>
    <property type="match status" value="1"/>
</dbReference>
<dbReference type="InterPro" id="IPR000873">
    <property type="entry name" value="AMP-dep_synth/lig_dom"/>
</dbReference>
<name>A0ABS0FCQ4_9FLAO</name>
<dbReference type="InterPro" id="IPR042099">
    <property type="entry name" value="ANL_N_sf"/>
</dbReference>
<sequence length="352" mass="39647">MTIDFSNFSITDISPETDFEIKVLAFLEEWLSDSKTVKVQTSGSTGTPKIFEVEKERMRHSANMTCDILGLKEGDSALLCLPVEYISGKMMVVRAIERKLKLVVKTPSSKPITDLIESIDFCAMSPLQVENSLDKIHLIKNLIIGGAAVSESLKNKIAQKLNNSKTQSHIFETYGMSETLSHIALKEIYPSAKDYFRALNGVEISLDERNCLQISAPQLNPELIKTNDLVEINEVKESDDDKRHFKFLGRIDNVINSAGLKIYPEELEKLVKKEISNEAVFLGVKDELLGQKLILVIEGLKSDNVKKQLGKIIYPTKNHQPKEIIFIELFPRISNGKIDRKTLEKLVKKDKG</sequence>
<dbReference type="EMBL" id="JADPVI010000002">
    <property type="protein sequence ID" value="MBF8457433.1"/>
    <property type="molecule type" value="Genomic_DNA"/>
</dbReference>